<sequence length="155" mass="18217">MEDKKQRLLELVGRQPRNQSFSHKKNKKVSSIESQKSLKFTNNITMDRSHINQSMPVSNKYTNAYNPYEKNKQSAFYLIKSNQESFKIQEKLDTNRQIRKNDSSQDGSDVENSDGQNYSEYSDERELRLLREKEEANVKTSQDNQKPTNNYIGQQ</sequence>
<gene>
    <name evidence="2" type="primary">Contig13385.g14282</name>
    <name evidence="2" type="ORF">STYLEM_9506</name>
</gene>
<name>A0A078AF87_STYLE</name>
<evidence type="ECO:0000313" key="3">
    <source>
        <dbReference type="Proteomes" id="UP000039865"/>
    </source>
</evidence>
<keyword evidence="3" id="KW-1185">Reference proteome</keyword>
<evidence type="ECO:0000313" key="2">
    <source>
        <dbReference type="EMBL" id="CDW80506.1"/>
    </source>
</evidence>
<feature type="compositionally biased region" description="Polar residues" evidence="1">
    <location>
        <begin position="138"/>
        <end position="155"/>
    </location>
</feature>
<feature type="region of interest" description="Disordered" evidence="1">
    <location>
        <begin position="91"/>
        <end position="155"/>
    </location>
</feature>
<dbReference type="EMBL" id="CCKQ01009039">
    <property type="protein sequence ID" value="CDW80506.1"/>
    <property type="molecule type" value="Genomic_DNA"/>
</dbReference>
<evidence type="ECO:0000256" key="1">
    <source>
        <dbReference type="SAM" id="MobiDB-lite"/>
    </source>
</evidence>
<organism evidence="2 3">
    <name type="scientific">Stylonychia lemnae</name>
    <name type="common">Ciliate</name>
    <dbReference type="NCBI Taxonomy" id="5949"/>
    <lineage>
        <taxon>Eukaryota</taxon>
        <taxon>Sar</taxon>
        <taxon>Alveolata</taxon>
        <taxon>Ciliophora</taxon>
        <taxon>Intramacronucleata</taxon>
        <taxon>Spirotrichea</taxon>
        <taxon>Stichotrichia</taxon>
        <taxon>Sporadotrichida</taxon>
        <taxon>Oxytrichidae</taxon>
        <taxon>Stylonychinae</taxon>
        <taxon>Stylonychia</taxon>
    </lineage>
</organism>
<protein>
    <submittedName>
        <fullName evidence="2">Uncharacterized protein</fullName>
    </submittedName>
</protein>
<reference evidence="2 3" key="1">
    <citation type="submission" date="2014-06" db="EMBL/GenBank/DDBJ databases">
        <authorList>
            <person name="Swart Estienne"/>
        </authorList>
    </citation>
    <scope>NUCLEOTIDE SEQUENCE [LARGE SCALE GENOMIC DNA]</scope>
    <source>
        <strain evidence="2 3">130c</strain>
    </source>
</reference>
<accession>A0A078AF87</accession>
<feature type="compositionally biased region" description="Basic and acidic residues" evidence="1">
    <location>
        <begin position="122"/>
        <end position="137"/>
    </location>
</feature>
<proteinExistence type="predicted"/>
<dbReference type="AlphaFoldDB" id="A0A078AF87"/>
<dbReference type="Proteomes" id="UP000039865">
    <property type="component" value="Unassembled WGS sequence"/>
</dbReference>
<dbReference type="InParanoid" id="A0A078AF87"/>
<feature type="region of interest" description="Disordered" evidence="1">
    <location>
        <begin position="11"/>
        <end position="35"/>
    </location>
</feature>
<feature type="compositionally biased region" description="Basic and acidic residues" evidence="1">
    <location>
        <begin position="91"/>
        <end position="103"/>
    </location>
</feature>